<keyword evidence="3 9" id="KW-0418">Kinase</keyword>
<dbReference type="OrthoDB" id="9813021at2"/>
<reference evidence="9 10" key="1">
    <citation type="submission" date="2019-02" db="EMBL/GenBank/DDBJ databases">
        <title>Pedobacter sp. RP-3-11 sp. nov., isolated from Arctic soil.</title>
        <authorList>
            <person name="Dahal R.H."/>
        </authorList>
    </citation>
    <scope>NUCLEOTIDE SEQUENCE [LARGE SCALE GENOMIC DNA]</scope>
    <source>
        <strain evidence="9 10">RP-3-11</strain>
    </source>
</reference>
<evidence type="ECO:0000256" key="3">
    <source>
        <dbReference type="ARBA" id="ARBA00022777"/>
    </source>
</evidence>
<dbReference type="Proteomes" id="UP000291485">
    <property type="component" value="Unassembled WGS sequence"/>
</dbReference>
<feature type="transmembrane region" description="Helical" evidence="7">
    <location>
        <begin position="345"/>
        <end position="367"/>
    </location>
</feature>
<dbReference type="PROSITE" id="PS50011">
    <property type="entry name" value="PROTEIN_KINASE_DOM"/>
    <property type="match status" value="1"/>
</dbReference>
<organism evidence="9 10">
    <name type="scientific">Pedobacter frigidisoli</name>
    <dbReference type="NCBI Taxonomy" id="2530455"/>
    <lineage>
        <taxon>Bacteria</taxon>
        <taxon>Pseudomonadati</taxon>
        <taxon>Bacteroidota</taxon>
        <taxon>Sphingobacteriia</taxon>
        <taxon>Sphingobacteriales</taxon>
        <taxon>Sphingobacteriaceae</taxon>
        <taxon>Pedobacter</taxon>
    </lineage>
</organism>
<evidence type="ECO:0000313" key="10">
    <source>
        <dbReference type="Proteomes" id="UP000291485"/>
    </source>
</evidence>
<accession>A0A4R0P1Y5</accession>
<dbReference type="EMBL" id="SJSN01000005">
    <property type="protein sequence ID" value="TCD10822.1"/>
    <property type="molecule type" value="Genomic_DNA"/>
</dbReference>
<sequence>MSKVFTITEGLENLGALRTGGQGSVYKGKRIGAIYSAVKLIPTPIYTEDRNDKNYRNFENEVSKLLKVNENPSPNVVKMLSFGITESGSFPFIEMEYIDGPDLCELLQPPHEKIFTLKELIKVAQQLAAALEHCHKLGVKHGDVKSNNVKYNVHTANYVLLDFGLAIMSEEQRRSSIRHAGAVEFMAPEQNEGKMLLQSDVYSYGIILYELLGGQVPFPLPGNSDTGRNTVMLGHMESAVPNVLDLRKTNLPASWSEEQKTREMQVPDWLLKLIDKCLQKDPMLRYDDGMALHEAVVDGGLSHTALPIDDAAIDLLRSENESLRQQVETLENVEVEQESERKGILLSHFAFTCLIILIIGLIAFVGYSQFGNEPQAQQVSSPIDSIPPAADTTEIDRKRLANERKVAEAAATKRIVDSAIRAEIKKAGEKATDSTEDLTPDTSLKPVEF</sequence>
<feature type="domain" description="Protein kinase" evidence="8">
    <location>
        <begin position="11"/>
        <end position="306"/>
    </location>
</feature>
<feature type="coiled-coil region" evidence="5">
    <location>
        <begin position="313"/>
        <end position="340"/>
    </location>
</feature>
<evidence type="ECO:0000313" key="9">
    <source>
        <dbReference type="EMBL" id="TCD10822.1"/>
    </source>
</evidence>
<evidence type="ECO:0000256" key="1">
    <source>
        <dbReference type="ARBA" id="ARBA00022679"/>
    </source>
</evidence>
<dbReference type="RefSeq" id="WP_131557466.1">
    <property type="nucleotide sequence ID" value="NZ_SJSN01000005.1"/>
</dbReference>
<keyword evidence="10" id="KW-1185">Reference proteome</keyword>
<evidence type="ECO:0000259" key="8">
    <source>
        <dbReference type="PROSITE" id="PS50011"/>
    </source>
</evidence>
<keyword evidence="9" id="KW-0723">Serine/threonine-protein kinase</keyword>
<evidence type="ECO:0000256" key="5">
    <source>
        <dbReference type="SAM" id="Coils"/>
    </source>
</evidence>
<keyword evidence="7" id="KW-0812">Transmembrane</keyword>
<keyword evidence="2" id="KW-0547">Nucleotide-binding</keyword>
<feature type="region of interest" description="Disordered" evidence="6">
    <location>
        <begin position="426"/>
        <end position="449"/>
    </location>
</feature>
<dbReference type="SMART" id="SM00220">
    <property type="entry name" value="S_TKc"/>
    <property type="match status" value="1"/>
</dbReference>
<proteinExistence type="predicted"/>
<dbReference type="InterPro" id="IPR000719">
    <property type="entry name" value="Prot_kinase_dom"/>
</dbReference>
<dbReference type="PANTHER" id="PTHR43289">
    <property type="entry name" value="MITOGEN-ACTIVATED PROTEIN KINASE KINASE KINASE 20-RELATED"/>
    <property type="match status" value="1"/>
</dbReference>
<evidence type="ECO:0000256" key="6">
    <source>
        <dbReference type="SAM" id="MobiDB-lite"/>
    </source>
</evidence>
<keyword evidence="7" id="KW-1133">Transmembrane helix</keyword>
<dbReference type="GO" id="GO:0004674">
    <property type="term" value="F:protein serine/threonine kinase activity"/>
    <property type="evidence" value="ECO:0007669"/>
    <property type="project" value="UniProtKB-KW"/>
</dbReference>
<keyword evidence="7" id="KW-0472">Membrane</keyword>
<comment type="caution">
    <text evidence="9">The sequence shown here is derived from an EMBL/GenBank/DDBJ whole genome shotgun (WGS) entry which is preliminary data.</text>
</comment>
<keyword evidence="1" id="KW-0808">Transferase</keyword>
<dbReference type="Gene3D" id="1.10.510.10">
    <property type="entry name" value="Transferase(Phosphotransferase) domain 1"/>
    <property type="match status" value="1"/>
</dbReference>
<dbReference type="InterPro" id="IPR011009">
    <property type="entry name" value="Kinase-like_dom_sf"/>
</dbReference>
<dbReference type="CDD" id="cd14014">
    <property type="entry name" value="STKc_PknB_like"/>
    <property type="match status" value="1"/>
</dbReference>
<keyword evidence="5" id="KW-0175">Coiled coil</keyword>
<evidence type="ECO:0000256" key="7">
    <source>
        <dbReference type="SAM" id="Phobius"/>
    </source>
</evidence>
<protein>
    <submittedName>
        <fullName evidence="9">Serine/threonine protein kinase</fullName>
    </submittedName>
</protein>
<dbReference type="GO" id="GO:0005524">
    <property type="term" value="F:ATP binding"/>
    <property type="evidence" value="ECO:0007669"/>
    <property type="project" value="UniProtKB-KW"/>
</dbReference>
<name>A0A4R0P1Y5_9SPHI</name>
<gene>
    <name evidence="9" type="ORF">EZ449_08035</name>
</gene>
<dbReference type="SUPFAM" id="SSF56112">
    <property type="entry name" value="Protein kinase-like (PK-like)"/>
    <property type="match status" value="1"/>
</dbReference>
<dbReference type="Pfam" id="PF00069">
    <property type="entry name" value="Pkinase"/>
    <property type="match status" value="1"/>
</dbReference>
<evidence type="ECO:0000256" key="2">
    <source>
        <dbReference type="ARBA" id="ARBA00022741"/>
    </source>
</evidence>
<keyword evidence="4" id="KW-0067">ATP-binding</keyword>
<dbReference type="PANTHER" id="PTHR43289:SF6">
    <property type="entry name" value="SERINE_THREONINE-PROTEIN KINASE NEKL-3"/>
    <property type="match status" value="1"/>
</dbReference>
<dbReference type="AlphaFoldDB" id="A0A4R0P1Y5"/>
<evidence type="ECO:0000256" key="4">
    <source>
        <dbReference type="ARBA" id="ARBA00022840"/>
    </source>
</evidence>